<dbReference type="GO" id="GO:0006226">
    <property type="term" value="P:dUMP biosynthetic process"/>
    <property type="evidence" value="ECO:0007669"/>
    <property type="project" value="InterPro"/>
</dbReference>
<organism evidence="6">
    <name type="scientific">viral metagenome</name>
    <dbReference type="NCBI Taxonomy" id="1070528"/>
    <lineage>
        <taxon>unclassified sequences</taxon>
        <taxon>metagenomes</taxon>
        <taxon>organismal metagenomes</taxon>
    </lineage>
</organism>
<feature type="domain" description="dUTPase-like" evidence="5">
    <location>
        <begin position="16"/>
        <end position="147"/>
    </location>
</feature>
<dbReference type="CDD" id="cd07557">
    <property type="entry name" value="trimeric_dUTPase"/>
    <property type="match status" value="1"/>
</dbReference>
<dbReference type="Gene3D" id="2.70.40.10">
    <property type="match status" value="1"/>
</dbReference>
<dbReference type="InterPro" id="IPR008181">
    <property type="entry name" value="dUTPase"/>
</dbReference>
<dbReference type="NCBIfam" id="NF001862">
    <property type="entry name" value="PRK00601.1"/>
    <property type="match status" value="1"/>
</dbReference>
<dbReference type="InterPro" id="IPR029054">
    <property type="entry name" value="dUTPase-like"/>
</dbReference>
<dbReference type="AlphaFoldDB" id="A0A6C0LUG9"/>
<evidence type="ECO:0000256" key="1">
    <source>
        <dbReference type="ARBA" id="ARBA00006581"/>
    </source>
</evidence>
<dbReference type="GO" id="GO:0004170">
    <property type="term" value="F:dUTP diphosphatase activity"/>
    <property type="evidence" value="ECO:0007669"/>
    <property type="project" value="UniProtKB-EC"/>
</dbReference>
<evidence type="ECO:0000256" key="3">
    <source>
        <dbReference type="ARBA" id="ARBA00022801"/>
    </source>
</evidence>
<evidence type="ECO:0000256" key="4">
    <source>
        <dbReference type="ARBA" id="ARBA00023080"/>
    </source>
</evidence>
<dbReference type="SUPFAM" id="SSF51283">
    <property type="entry name" value="dUTPase-like"/>
    <property type="match status" value="1"/>
</dbReference>
<evidence type="ECO:0000313" key="6">
    <source>
        <dbReference type="EMBL" id="QHU33401.1"/>
    </source>
</evidence>
<dbReference type="PANTHER" id="PTHR11241:SF0">
    <property type="entry name" value="DEOXYURIDINE 5'-TRIPHOSPHATE NUCLEOTIDOHYDROLASE"/>
    <property type="match status" value="1"/>
</dbReference>
<sequence>MSSTTTNLYVSRLTDDAKLPTKGTTLSAGYDLYSSEDVKIPPWSKKMVSTGLAMTVPDGTYGRIAPRSGLAHKNSIDVLAGVIDRGYIGEVKVILMNLSTEIQEFPKHTRIAQLVLEKIEYAEVKEVVDLTTSVVSDRGTSGFGSTGMM</sequence>
<keyword evidence="3" id="KW-0378">Hydrolase</keyword>
<dbReference type="InterPro" id="IPR033704">
    <property type="entry name" value="dUTPase_trimeric"/>
</dbReference>
<dbReference type="Pfam" id="PF00692">
    <property type="entry name" value="dUTPase"/>
    <property type="match status" value="1"/>
</dbReference>
<dbReference type="GO" id="GO:0000287">
    <property type="term" value="F:magnesium ion binding"/>
    <property type="evidence" value="ECO:0007669"/>
    <property type="project" value="InterPro"/>
</dbReference>
<comment type="similarity">
    <text evidence="1">Belongs to the dUTPase family.</text>
</comment>
<accession>A0A6C0LUG9</accession>
<dbReference type="EC" id="3.6.1.23" evidence="2"/>
<protein>
    <recommendedName>
        <fullName evidence="2">dUTP diphosphatase</fullName>
        <ecNumber evidence="2">3.6.1.23</ecNumber>
    </recommendedName>
</protein>
<dbReference type="InterPro" id="IPR036157">
    <property type="entry name" value="dUTPase-like_sf"/>
</dbReference>
<keyword evidence="4" id="KW-0546">Nucleotide metabolism</keyword>
<dbReference type="EMBL" id="MN740557">
    <property type="protein sequence ID" value="QHU33401.1"/>
    <property type="molecule type" value="Genomic_DNA"/>
</dbReference>
<dbReference type="GO" id="GO:0046081">
    <property type="term" value="P:dUTP catabolic process"/>
    <property type="evidence" value="ECO:0007669"/>
    <property type="project" value="InterPro"/>
</dbReference>
<evidence type="ECO:0000259" key="5">
    <source>
        <dbReference type="Pfam" id="PF00692"/>
    </source>
</evidence>
<proteinExistence type="inferred from homology"/>
<evidence type="ECO:0000256" key="2">
    <source>
        <dbReference type="ARBA" id="ARBA00012379"/>
    </source>
</evidence>
<reference evidence="6" key="1">
    <citation type="journal article" date="2020" name="Nature">
        <title>Giant virus diversity and host interactions through global metagenomics.</title>
        <authorList>
            <person name="Schulz F."/>
            <person name="Roux S."/>
            <person name="Paez-Espino D."/>
            <person name="Jungbluth S."/>
            <person name="Walsh D.A."/>
            <person name="Denef V.J."/>
            <person name="McMahon K.D."/>
            <person name="Konstantinidis K.T."/>
            <person name="Eloe-Fadrosh E.A."/>
            <person name="Kyrpides N.C."/>
            <person name="Woyke T."/>
        </authorList>
    </citation>
    <scope>NUCLEOTIDE SEQUENCE</scope>
    <source>
        <strain evidence="6">GVMAG-S-1016704-121</strain>
    </source>
</reference>
<name>A0A6C0LUG9_9ZZZZ</name>
<dbReference type="PANTHER" id="PTHR11241">
    <property type="entry name" value="DEOXYURIDINE 5'-TRIPHOSPHATE NUCLEOTIDOHYDROLASE"/>
    <property type="match status" value="1"/>
</dbReference>
<dbReference type="NCBIfam" id="TIGR00576">
    <property type="entry name" value="dut"/>
    <property type="match status" value="1"/>
</dbReference>